<keyword evidence="6" id="KW-0067">ATP-binding</keyword>
<dbReference type="SMART" id="SM00292">
    <property type="entry name" value="BRCT"/>
    <property type="match status" value="1"/>
</dbReference>
<dbReference type="PANTHER" id="PTHR23389:SF6">
    <property type="entry name" value="REPLICATION FACTOR C SUBUNIT 1"/>
    <property type="match status" value="1"/>
</dbReference>
<feature type="region of interest" description="Disordered" evidence="8">
    <location>
        <begin position="155"/>
        <end position="185"/>
    </location>
</feature>
<evidence type="ECO:0000256" key="1">
    <source>
        <dbReference type="ARBA" id="ARBA00004123"/>
    </source>
</evidence>
<dbReference type="GO" id="GO:0003689">
    <property type="term" value="F:DNA clamp loader activity"/>
    <property type="evidence" value="ECO:0007669"/>
    <property type="project" value="InterPro"/>
</dbReference>
<keyword evidence="11" id="KW-1185">Reference proteome</keyword>
<dbReference type="FunFam" id="3.40.50.300:FF:000395">
    <property type="entry name" value="Replication factor C subunit 1"/>
    <property type="match status" value="1"/>
</dbReference>
<feature type="region of interest" description="Disordered" evidence="8">
    <location>
        <begin position="446"/>
        <end position="478"/>
    </location>
</feature>
<evidence type="ECO:0000256" key="2">
    <source>
        <dbReference type="ARBA" id="ARBA00006116"/>
    </source>
</evidence>
<evidence type="ECO:0000256" key="5">
    <source>
        <dbReference type="ARBA" id="ARBA00022741"/>
    </source>
</evidence>
<feature type="compositionally biased region" description="Low complexity" evidence="8">
    <location>
        <begin position="1"/>
        <end position="17"/>
    </location>
</feature>
<feature type="region of interest" description="Disordered" evidence="8">
    <location>
        <begin position="1"/>
        <end position="88"/>
    </location>
</feature>
<dbReference type="Gene3D" id="3.40.50.300">
    <property type="entry name" value="P-loop containing nucleotide triphosphate hydrolases"/>
    <property type="match status" value="1"/>
</dbReference>
<evidence type="ECO:0000256" key="3">
    <source>
        <dbReference type="ARBA" id="ARBA00020401"/>
    </source>
</evidence>
<dbReference type="PROSITE" id="PS50172">
    <property type="entry name" value="BRCT"/>
    <property type="match status" value="1"/>
</dbReference>
<dbReference type="InterPro" id="IPR001357">
    <property type="entry name" value="BRCT_dom"/>
</dbReference>
<evidence type="ECO:0000256" key="8">
    <source>
        <dbReference type="SAM" id="MobiDB-lite"/>
    </source>
</evidence>
<dbReference type="CDD" id="cd17752">
    <property type="entry name" value="BRCT_RFC1"/>
    <property type="match status" value="1"/>
</dbReference>
<dbReference type="PIRSF" id="PIRSF036578">
    <property type="entry name" value="RFC1"/>
    <property type="match status" value="1"/>
</dbReference>
<dbReference type="InterPro" id="IPR003959">
    <property type="entry name" value="ATPase_AAA_core"/>
</dbReference>
<dbReference type="InterPro" id="IPR012178">
    <property type="entry name" value="RFC1"/>
</dbReference>
<evidence type="ECO:0000259" key="9">
    <source>
        <dbReference type="PROSITE" id="PS50172"/>
    </source>
</evidence>
<protein>
    <recommendedName>
        <fullName evidence="3">Replication factor C subunit 1</fullName>
    </recommendedName>
</protein>
<dbReference type="Pfam" id="PF00004">
    <property type="entry name" value="AAA"/>
    <property type="match status" value="1"/>
</dbReference>
<name>A0AAD5SPS9_9FUNG</name>
<feature type="region of interest" description="Disordered" evidence="8">
    <location>
        <begin position="401"/>
        <end position="431"/>
    </location>
</feature>
<feature type="compositionally biased region" description="Polar residues" evidence="8">
    <location>
        <begin position="162"/>
        <end position="179"/>
    </location>
</feature>
<feature type="non-terminal residue" evidence="10">
    <location>
        <position position="878"/>
    </location>
</feature>
<dbReference type="Proteomes" id="UP001211907">
    <property type="component" value="Unassembled WGS sequence"/>
</dbReference>
<dbReference type="SUPFAM" id="SSF52113">
    <property type="entry name" value="BRCT domain"/>
    <property type="match status" value="1"/>
</dbReference>
<dbReference type="GO" id="GO:0003677">
    <property type="term" value="F:DNA binding"/>
    <property type="evidence" value="ECO:0007669"/>
    <property type="project" value="InterPro"/>
</dbReference>
<sequence>SANSPYFSSSSSSSKPNKPSEPEVEISSFFGTSKIHQSEKVVKPPAPAKPTEPKTPVSTKPVELKKAKSAKSTQLAKKPSIAKPDKDDEFADFDFDASQLDLRVLDSVNSTVIDLKPDTGQYFSVSDSFVAIKLYATPTKIATEILSEHAKITAETSKESAKISQQLSSESTKISTEGAPSTEPKDLTKISKNNSKLAASVATTKITPVPKSKKRATVFIDDDDDGDDFQKVTRPVKKSTANASLKSSPAKFAKEVSETDACKILPVKNKHVEQSGPAPLQKEKLPSEKNIVVESTKKANYLNYLAKKVSNVGPSALGSKDIPVGEQNCLMGLAFVFTGDLSSITRDEAQDLVKRYGGRVTGAISGKTSYVVVGEGAGQSKLTKAASLKVKSLDEDQFFDLIRSSKGKPDPSSTSSKSPAAPKKSTSSVAAPTTKVPLAIASSSSFHGFASDSKGKTPTYASYENKQQKREKPTSSELWTSRYKPKRYEDVMGNKKNVEKLATWLRTWDASLATPKPSTSKDDPGKSRAILISGPPGIGKTTAAHLVAHIEGFEMVEFNASDTRSKKSVGDIVKEMTGMYTLSGYFQKKSGTNNFKRQVLIMDEVDGMSAGDRGGIAELINIIKSSKIPIICVCNDRQSPKVKSLVNHCFDMRFARPKTLEIEKTIKNIAEKEGLTLKFNVVDTLVKSTHSDIRQILNILSAYSLSETELDFDQSQVLIAKTRSSKSSEKNMTMSPFDIAATLLNRGSFRDASFADKLELYFHDFSLIPLMIQENYIKMDPSLAHENSGPSKEEKDVETLMCLSQAADSIAYADIISSVQMKTQNWGLLPFHGVTSTLRPAFFTHGTVVAANYFGAFGFPGWLGKNSTQGKNARLLKE</sequence>
<feature type="non-terminal residue" evidence="10">
    <location>
        <position position="1"/>
    </location>
</feature>
<dbReference type="FunFam" id="3.40.50.10190:FF:000001">
    <property type="entry name" value="Replication factor C subunit 1"/>
    <property type="match status" value="1"/>
</dbReference>
<dbReference type="Pfam" id="PF25361">
    <property type="entry name" value="AAA_lid_RFC1"/>
    <property type="match status" value="1"/>
</dbReference>
<dbReference type="AlphaFoldDB" id="A0AAD5SPS9"/>
<dbReference type="InterPro" id="IPR027417">
    <property type="entry name" value="P-loop_NTPase"/>
</dbReference>
<dbReference type="PANTHER" id="PTHR23389">
    <property type="entry name" value="CHROMOSOME TRANSMISSION FIDELITY FACTOR 18"/>
    <property type="match status" value="1"/>
</dbReference>
<proteinExistence type="inferred from homology"/>
<dbReference type="SMART" id="SM00382">
    <property type="entry name" value="AAA"/>
    <property type="match status" value="1"/>
</dbReference>
<evidence type="ECO:0000256" key="7">
    <source>
        <dbReference type="ARBA" id="ARBA00023242"/>
    </source>
</evidence>
<dbReference type="Gene3D" id="3.40.50.10190">
    <property type="entry name" value="BRCT domain"/>
    <property type="match status" value="1"/>
</dbReference>
<evidence type="ECO:0000256" key="4">
    <source>
        <dbReference type="ARBA" id="ARBA00022705"/>
    </source>
</evidence>
<organism evidence="10 11">
    <name type="scientific">Physocladia obscura</name>
    <dbReference type="NCBI Taxonomy" id="109957"/>
    <lineage>
        <taxon>Eukaryota</taxon>
        <taxon>Fungi</taxon>
        <taxon>Fungi incertae sedis</taxon>
        <taxon>Chytridiomycota</taxon>
        <taxon>Chytridiomycota incertae sedis</taxon>
        <taxon>Chytridiomycetes</taxon>
        <taxon>Chytridiales</taxon>
        <taxon>Chytriomycetaceae</taxon>
        <taxon>Physocladia</taxon>
    </lineage>
</organism>
<dbReference type="GO" id="GO:0005524">
    <property type="term" value="F:ATP binding"/>
    <property type="evidence" value="ECO:0007669"/>
    <property type="project" value="UniProtKB-KW"/>
</dbReference>
<dbReference type="EMBL" id="JADGJH010003291">
    <property type="protein sequence ID" value="KAJ3092057.1"/>
    <property type="molecule type" value="Genomic_DNA"/>
</dbReference>
<dbReference type="Gene3D" id="1.20.272.10">
    <property type="match status" value="1"/>
</dbReference>
<keyword evidence="7" id="KW-0539">Nucleus</keyword>
<reference evidence="10" key="1">
    <citation type="submission" date="2020-05" db="EMBL/GenBank/DDBJ databases">
        <title>Phylogenomic resolution of chytrid fungi.</title>
        <authorList>
            <person name="Stajich J.E."/>
            <person name="Amses K."/>
            <person name="Simmons R."/>
            <person name="Seto K."/>
            <person name="Myers J."/>
            <person name="Bonds A."/>
            <person name="Quandt C.A."/>
            <person name="Barry K."/>
            <person name="Liu P."/>
            <person name="Grigoriev I."/>
            <person name="Longcore J.E."/>
            <person name="James T.Y."/>
        </authorList>
    </citation>
    <scope>NUCLEOTIDE SEQUENCE</scope>
    <source>
        <strain evidence="10">JEL0513</strain>
    </source>
</reference>
<evidence type="ECO:0000313" key="10">
    <source>
        <dbReference type="EMBL" id="KAJ3092057.1"/>
    </source>
</evidence>
<evidence type="ECO:0000256" key="6">
    <source>
        <dbReference type="ARBA" id="ARBA00022840"/>
    </source>
</evidence>
<comment type="caution">
    <text evidence="10">The sequence shown here is derived from an EMBL/GenBank/DDBJ whole genome shotgun (WGS) entry which is preliminary data.</text>
</comment>
<feature type="compositionally biased region" description="Low complexity" evidence="8">
    <location>
        <begin position="410"/>
        <end position="431"/>
    </location>
</feature>
<gene>
    <name evidence="10" type="ORF">HK100_007035</name>
</gene>
<dbReference type="GO" id="GO:0006281">
    <property type="term" value="P:DNA repair"/>
    <property type="evidence" value="ECO:0007669"/>
    <property type="project" value="InterPro"/>
</dbReference>
<comment type="similarity">
    <text evidence="2">Belongs to the activator 1 large subunit family.</text>
</comment>
<dbReference type="SUPFAM" id="SSF48019">
    <property type="entry name" value="post-AAA+ oligomerization domain-like"/>
    <property type="match status" value="1"/>
</dbReference>
<dbReference type="GO" id="GO:0006271">
    <property type="term" value="P:DNA strand elongation involved in DNA replication"/>
    <property type="evidence" value="ECO:0007669"/>
    <property type="project" value="UniProtKB-ARBA"/>
</dbReference>
<dbReference type="Pfam" id="PF00533">
    <property type="entry name" value="BRCT"/>
    <property type="match status" value="1"/>
</dbReference>
<dbReference type="InterPro" id="IPR003593">
    <property type="entry name" value="AAA+_ATPase"/>
</dbReference>
<dbReference type="CDD" id="cd00009">
    <property type="entry name" value="AAA"/>
    <property type="match status" value="1"/>
</dbReference>
<keyword evidence="4" id="KW-0235">DNA replication</keyword>
<keyword evidence="5" id="KW-0547">Nucleotide-binding</keyword>
<dbReference type="InterPro" id="IPR008921">
    <property type="entry name" value="DNA_pol3_clamp-load_cplx_C"/>
</dbReference>
<dbReference type="SUPFAM" id="SSF52540">
    <property type="entry name" value="P-loop containing nucleoside triphosphate hydrolases"/>
    <property type="match status" value="1"/>
</dbReference>
<dbReference type="Gene3D" id="1.10.8.60">
    <property type="match status" value="1"/>
</dbReference>
<feature type="domain" description="BRCT" evidence="9">
    <location>
        <begin position="325"/>
        <end position="406"/>
    </location>
</feature>
<dbReference type="InterPro" id="IPR036420">
    <property type="entry name" value="BRCT_dom_sf"/>
</dbReference>
<accession>A0AAD5SPS9</accession>
<comment type="subcellular location">
    <subcellularLocation>
        <location evidence="1">Nucleus</location>
    </subcellularLocation>
</comment>
<dbReference type="GO" id="GO:0005634">
    <property type="term" value="C:nucleus"/>
    <property type="evidence" value="ECO:0007669"/>
    <property type="project" value="UniProtKB-SubCell"/>
</dbReference>
<dbReference type="Pfam" id="PF08519">
    <property type="entry name" value="RFC1"/>
    <property type="match status" value="1"/>
</dbReference>
<dbReference type="GO" id="GO:0016887">
    <property type="term" value="F:ATP hydrolysis activity"/>
    <property type="evidence" value="ECO:0007669"/>
    <property type="project" value="InterPro"/>
</dbReference>
<dbReference type="InterPro" id="IPR013725">
    <property type="entry name" value="DNA_replication_fac_RFC1_C"/>
</dbReference>
<dbReference type="GO" id="GO:0005663">
    <property type="term" value="C:DNA replication factor C complex"/>
    <property type="evidence" value="ECO:0007669"/>
    <property type="project" value="InterPro"/>
</dbReference>
<evidence type="ECO:0000313" key="11">
    <source>
        <dbReference type="Proteomes" id="UP001211907"/>
    </source>
</evidence>